<organism evidence="6 7">
    <name type="scientific">Hydrogenophaga atypica</name>
    <dbReference type="NCBI Taxonomy" id="249409"/>
    <lineage>
        <taxon>Bacteria</taxon>
        <taxon>Pseudomonadati</taxon>
        <taxon>Pseudomonadota</taxon>
        <taxon>Betaproteobacteria</taxon>
        <taxon>Burkholderiales</taxon>
        <taxon>Comamonadaceae</taxon>
        <taxon>Hydrogenophaga</taxon>
    </lineage>
</organism>
<dbReference type="InterPro" id="IPR028978">
    <property type="entry name" value="Chorismate_lyase_/UTRA_dom_sf"/>
</dbReference>
<evidence type="ECO:0000313" key="7">
    <source>
        <dbReference type="Proteomes" id="UP001596501"/>
    </source>
</evidence>
<keyword evidence="2" id="KW-0238">DNA-binding</keyword>
<keyword evidence="7" id="KW-1185">Reference proteome</keyword>
<gene>
    <name evidence="6" type="ORF">ACFQPB_04375</name>
</gene>
<accession>A0ABW2QF26</accession>
<name>A0ABW2QF26_9BURK</name>
<dbReference type="SMART" id="SM00866">
    <property type="entry name" value="UTRA"/>
    <property type="match status" value="1"/>
</dbReference>
<dbReference type="PANTHER" id="PTHR44846:SF1">
    <property type="entry name" value="MANNOSYL-D-GLYCERATE TRANSPORT_METABOLISM SYSTEM REPRESSOR MNGR-RELATED"/>
    <property type="match status" value="1"/>
</dbReference>
<sequence length="263" mass="29187">MPASLPLTKYHQIYLVLREQLEEGRFVHGLPGELELTKQFGVGRVTVRRALEQLVDEGLIVREAGRGTRPTTRAEQGRNPPAQAPLEHSGSRLNGLLENLVQVSRSTSVKVLDWRIIQASPDMAQALQVPEGTKLRKAVRRRSASAGPVSLITTYVPDELVRGYGRKELAVKPMLQLLEESGIVPGRARQTISARQADAQVAAELQVAVGTALLQVRRLVFDTQDRPVQLLHGLYRPDRYEYQMELSQVGAIDARIVAKEILP</sequence>
<dbReference type="RefSeq" id="WP_382201333.1">
    <property type="nucleotide sequence ID" value="NZ_JBHTCA010000002.1"/>
</dbReference>
<evidence type="ECO:0000256" key="1">
    <source>
        <dbReference type="ARBA" id="ARBA00023015"/>
    </source>
</evidence>
<dbReference type="InterPro" id="IPR000524">
    <property type="entry name" value="Tscrpt_reg_HTH_GntR"/>
</dbReference>
<dbReference type="InterPro" id="IPR036388">
    <property type="entry name" value="WH-like_DNA-bd_sf"/>
</dbReference>
<dbReference type="PANTHER" id="PTHR44846">
    <property type="entry name" value="MANNOSYL-D-GLYCERATE TRANSPORT/METABOLISM SYSTEM REPRESSOR MNGR-RELATED"/>
    <property type="match status" value="1"/>
</dbReference>
<evidence type="ECO:0000259" key="5">
    <source>
        <dbReference type="PROSITE" id="PS50949"/>
    </source>
</evidence>
<reference evidence="7" key="1">
    <citation type="journal article" date="2019" name="Int. J. Syst. Evol. Microbiol.">
        <title>The Global Catalogue of Microorganisms (GCM) 10K type strain sequencing project: providing services to taxonomists for standard genome sequencing and annotation.</title>
        <authorList>
            <consortium name="The Broad Institute Genomics Platform"/>
            <consortium name="The Broad Institute Genome Sequencing Center for Infectious Disease"/>
            <person name="Wu L."/>
            <person name="Ma J."/>
        </authorList>
    </citation>
    <scope>NUCLEOTIDE SEQUENCE [LARGE SCALE GENOMIC DNA]</scope>
    <source>
        <strain evidence="7">CGMCC 1.12371</strain>
    </source>
</reference>
<dbReference type="Pfam" id="PF00392">
    <property type="entry name" value="GntR"/>
    <property type="match status" value="1"/>
</dbReference>
<dbReference type="EMBL" id="JBHTCA010000002">
    <property type="protein sequence ID" value="MFC7408086.1"/>
    <property type="molecule type" value="Genomic_DNA"/>
</dbReference>
<dbReference type="InterPro" id="IPR011663">
    <property type="entry name" value="UTRA"/>
</dbReference>
<keyword evidence="3" id="KW-0804">Transcription</keyword>
<dbReference type="InterPro" id="IPR036390">
    <property type="entry name" value="WH_DNA-bd_sf"/>
</dbReference>
<dbReference type="Gene3D" id="1.10.10.10">
    <property type="entry name" value="Winged helix-like DNA-binding domain superfamily/Winged helix DNA-binding domain"/>
    <property type="match status" value="1"/>
</dbReference>
<proteinExistence type="predicted"/>
<comment type="caution">
    <text evidence="6">The sequence shown here is derived from an EMBL/GenBank/DDBJ whole genome shotgun (WGS) entry which is preliminary data.</text>
</comment>
<dbReference type="SMART" id="SM00345">
    <property type="entry name" value="HTH_GNTR"/>
    <property type="match status" value="1"/>
</dbReference>
<dbReference type="PROSITE" id="PS50949">
    <property type="entry name" value="HTH_GNTR"/>
    <property type="match status" value="1"/>
</dbReference>
<dbReference type="PRINTS" id="PR00035">
    <property type="entry name" value="HTHGNTR"/>
</dbReference>
<evidence type="ECO:0000256" key="4">
    <source>
        <dbReference type="SAM" id="MobiDB-lite"/>
    </source>
</evidence>
<dbReference type="Pfam" id="PF07702">
    <property type="entry name" value="UTRA"/>
    <property type="match status" value="1"/>
</dbReference>
<evidence type="ECO:0000313" key="6">
    <source>
        <dbReference type="EMBL" id="MFC7408086.1"/>
    </source>
</evidence>
<dbReference type="Gene3D" id="3.40.1410.10">
    <property type="entry name" value="Chorismate lyase-like"/>
    <property type="match status" value="1"/>
</dbReference>
<evidence type="ECO:0000256" key="3">
    <source>
        <dbReference type="ARBA" id="ARBA00023163"/>
    </source>
</evidence>
<protein>
    <submittedName>
        <fullName evidence="6">GntR family transcriptional regulator</fullName>
    </submittedName>
</protein>
<feature type="domain" description="HTH gntR-type" evidence="5">
    <location>
        <begin position="7"/>
        <end position="73"/>
    </location>
</feature>
<evidence type="ECO:0000256" key="2">
    <source>
        <dbReference type="ARBA" id="ARBA00023125"/>
    </source>
</evidence>
<dbReference type="SUPFAM" id="SSF64288">
    <property type="entry name" value="Chorismate lyase-like"/>
    <property type="match status" value="1"/>
</dbReference>
<dbReference type="InterPro" id="IPR050679">
    <property type="entry name" value="Bact_HTH_transcr_reg"/>
</dbReference>
<keyword evidence="1" id="KW-0805">Transcription regulation</keyword>
<dbReference type="CDD" id="cd07377">
    <property type="entry name" value="WHTH_GntR"/>
    <property type="match status" value="1"/>
</dbReference>
<feature type="region of interest" description="Disordered" evidence="4">
    <location>
        <begin position="63"/>
        <end position="89"/>
    </location>
</feature>
<dbReference type="SUPFAM" id="SSF46785">
    <property type="entry name" value="Winged helix' DNA-binding domain"/>
    <property type="match status" value="1"/>
</dbReference>
<dbReference type="Proteomes" id="UP001596501">
    <property type="component" value="Unassembled WGS sequence"/>
</dbReference>